<accession>A0A9W7F8P8</accession>
<dbReference type="Gene3D" id="1.10.1670.10">
    <property type="entry name" value="Helix-hairpin-Helix base-excision DNA repair enzymes (C-terminal)"/>
    <property type="match status" value="1"/>
</dbReference>
<evidence type="ECO:0000256" key="1">
    <source>
        <dbReference type="SAM" id="MobiDB-lite"/>
    </source>
</evidence>
<comment type="caution">
    <text evidence="3">The sequence shown here is derived from an EMBL/GenBank/DDBJ whole genome shotgun (WGS) entry which is preliminary data.</text>
</comment>
<feature type="compositionally biased region" description="Basic residues" evidence="1">
    <location>
        <begin position="27"/>
        <end position="39"/>
    </location>
</feature>
<dbReference type="Proteomes" id="UP001165122">
    <property type="component" value="Unassembled WGS sequence"/>
</dbReference>
<dbReference type="Gene3D" id="1.10.340.30">
    <property type="entry name" value="Hypothetical protein, domain 2"/>
    <property type="match status" value="1"/>
</dbReference>
<dbReference type="InterPro" id="IPR023170">
    <property type="entry name" value="HhH_base_excis_C"/>
</dbReference>
<evidence type="ECO:0000259" key="2">
    <source>
        <dbReference type="SMART" id="SM00478"/>
    </source>
</evidence>
<dbReference type="GO" id="GO:0006284">
    <property type="term" value="P:base-excision repair"/>
    <property type="evidence" value="ECO:0007669"/>
    <property type="project" value="InterPro"/>
</dbReference>
<keyword evidence="4" id="KW-1185">Reference proteome</keyword>
<name>A0A9W7F8P8_9STRA</name>
<dbReference type="AlphaFoldDB" id="A0A9W7F8P8"/>
<dbReference type="PANTHER" id="PTHR47203">
    <property type="match status" value="1"/>
</dbReference>
<evidence type="ECO:0000313" key="3">
    <source>
        <dbReference type="EMBL" id="GMI07404.1"/>
    </source>
</evidence>
<dbReference type="EMBL" id="BRXW01000112">
    <property type="protein sequence ID" value="GMI07404.1"/>
    <property type="molecule type" value="Genomic_DNA"/>
</dbReference>
<feature type="domain" description="HhH-GPD" evidence="2">
    <location>
        <begin position="94"/>
        <end position="253"/>
    </location>
</feature>
<dbReference type="CDD" id="cd00056">
    <property type="entry name" value="ENDO3c"/>
    <property type="match status" value="1"/>
</dbReference>
<dbReference type="InterPro" id="IPR003265">
    <property type="entry name" value="HhH-GPD_domain"/>
</dbReference>
<sequence>MKKEGGNTAGRGGAVKKENGKAGDKAVKRKKKVAVKKEKRPAAAESVDWEAVTSGLANLHPEVTSRNVERRDELLKSCGAGSSVILDAVISTMLSQNTTDKNSREAFGNLTERFKSWSDCLKSSKEDVEGLIRVAGLATTRTERIFALLETLSAEQKSDAPSLEYLRDMSNDEVKKELGRFKGLGPKTISCVMLFGMARDEFPVDTHVLRIAKLQRWVGSGATRESAYDALNVAVPDALKMDLHCLLVKHGKVCHRCAANNKPQFPPADGVPLVCPLAVNKVVGGVKKEVVSLMVKVEKEGDGKRAKASGKVKKEEQ</sequence>
<organism evidence="3 4">
    <name type="scientific">Triparma laevis f. longispina</name>
    <dbReference type="NCBI Taxonomy" id="1714387"/>
    <lineage>
        <taxon>Eukaryota</taxon>
        <taxon>Sar</taxon>
        <taxon>Stramenopiles</taxon>
        <taxon>Ochrophyta</taxon>
        <taxon>Bolidophyceae</taxon>
        <taxon>Parmales</taxon>
        <taxon>Triparmaceae</taxon>
        <taxon>Triparma</taxon>
    </lineage>
</organism>
<feature type="compositionally biased region" description="Basic and acidic residues" evidence="1">
    <location>
        <begin position="15"/>
        <end position="26"/>
    </location>
</feature>
<dbReference type="SUPFAM" id="SSF48150">
    <property type="entry name" value="DNA-glycosylase"/>
    <property type="match status" value="1"/>
</dbReference>
<dbReference type="OrthoDB" id="5607at2759"/>
<evidence type="ECO:0000313" key="4">
    <source>
        <dbReference type="Proteomes" id="UP001165122"/>
    </source>
</evidence>
<dbReference type="PANTHER" id="PTHR47203:SF1">
    <property type="entry name" value="HYPOTHETICAL BASE EXCISION DNA REPAIR PROTEIN (EUROFUNG)"/>
    <property type="match status" value="1"/>
</dbReference>
<proteinExistence type="predicted"/>
<dbReference type="GO" id="GO:0016787">
    <property type="term" value="F:hydrolase activity"/>
    <property type="evidence" value="ECO:0007669"/>
    <property type="project" value="UniProtKB-ARBA"/>
</dbReference>
<gene>
    <name evidence="3" type="ORF">TrLO_g7582</name>
</gene>
<dbReference type="InterPro" id="IPR011257">
    <property type="entry name" value="DNA_glycosylase"/>
</dbReference>
<dbReference type="SMART" id="SM00478">
    <property type="entry name" value="ENDO3c"/>
    <property type="match status" value="1"/>
</dbReference>
<dbReference type="Pfam" id="PF00730">
    <property type="entry name" value="HhH-GPD"/>
    <property type="match status" value="1"/>
</dbReference>
<reference evidence="4" key="1">
    <citation type="journal article" date="2023" name="Commun. Biol.">
        <title>Genome analysis of Parmales, the sister group of diatoms, reveals the evolutionary specialization of diatoms from phago-mixotrophs to photoautotrophs.</title>
        <authorList>
            <person name="Ban H."/>
            <person name="Sato S."/>
            <person name="Yoshikawa S."/>
            <person name="Yamada K."/>
            <person name="Nakamura Y."/>
            <person name="Ichinomiya M."/>
            <person name="Sato N."/>
            <person name="Blanc-Mathieu R."/>
            <person name="Endo H."/>
            <person name="Kuwata A."/>
            <person name="Ogata H."/>
        </authorList>
    </citation>
    <scope>NUCLEOTIDE SEQUENCE [LARGE SCALE GENOMIC DNA]</scope>
    <source>
        <strain evidence="4">NIES 3700</strain>
    </source>
</reference>
<protein>
    <recommendedName>
        <fullName evidence="2">HhH-GPD domain-containing protein</fullName>
    </recommendedName>
</protein>
<feature type="region of interest" description="Disordered" evidence="1">
    <location>
        <begin position="1"/>
        <end position="41"/>
    </location>
</feature>
<dbReference type="GO" id="GO:0140097">
    <property type="term" value="F:catalytic activity, acting on DNA"/>
    <property type="evidence" value="ECO:0007669"/>
    <property type="project" value="UniProtKB-ARBA"/>
</dbReference>